<accession>A0A1F7VEA2</accession>
<name>A0A1F7VEA2_9BACT</name>
<dbReference type="EMBL" id="MGES01000046">
    <property type="protein sequence ID" value="OGL88448.1"/>
    <property type="molecule type" value="Genomic_DNA"/>
</dbReference>
<protein>
    <submittedName>
        <fullName evidence="1">Uncharacterized protein</fullName>
    </submittedName>
</protein>
<dbReference type="AlphaFoldDB" id="A0A1F7VEA2"/>
<evidence type="ECO:0000313" key="2">
    <source>
        <dbReference type="Proteomes" id="UP000176678"/>
    </source>
</evidence>
<gene>
    <name evidence="1" type="ORF">A3H75_01055</name>
</gene>
<proteinExistence type="predicted"/>
<evidence type="ECO:0000313" key="1">
    <source>
        <dbReference type="EMBL" id="OGL88448.1"/>
    </source>
</evidence>
<reference evidence="1 2" key="1">
    <citation type="journal article" date="2016" name="Nat. Commun.">
        <title>Thousands of microbial genomes shed light on interconnected biogeochemical processes in an aquifer system.</title>
        <authorList>
            <person name="Anantharaman K."/>
            <person name="Brown C.T."/>
            <person name="Hug L.A."/>
            <person name="Sharon I."/>
            <person name="Castelle C.J."/>
            <person name="Probst A.J."/>
            <person name="Thomas B.C."/>
            <person name="Singh A."/>
            <person name="Wilkins M.J."/>
            <person name="Karaoz U."/>
            <person name="Brodie E.L."/>
            <person name="Williams K.H."/>
            <person name="Hubbard S.S."/>
            <person name="Banfield J.F."/>
        </authorList>
    </citation>
    <scope>NUCLEOTIDE SEQUENCE [LARGE SCALE GENOMIC DNA]</scope>
</reference>
<sequence>MVTRAQIEKDIDTLVGIAYKHLPWTADRFFSAIRECADRLDDALGSLPDICQVQASAMTRAAREIGLSDQEICTMALAVQREARCGVSTAPAPVEESSPNHQYMEFCDEYGHPYPQQI</sequence>
<organism evidence="1 2">
    <name type="scientific">Candidatus Uhrbacteria bacterium RIFCSPLOWO2_02_FULL_51_9</name>
    <dbReference type="NCBI Taxonomy" id="1802410"/>
    <lineage>
        <taxon>Bacteria</taxon>
        <taxon>Candidatus Uhriibacteriota</taxon>
    </lineage>
</organism>
<dbReference type="Proteomes" id="UP000176678">
    <property type="component" value="Unassembled WGS sequence"/>
</dbReference>
<comment type="caution">
    <text evidence="1">The sequence shown here is derived from an EMBL/GenBank/DDBJ whole genome shotgun (WGS) entry which is preliminary data.</text>
</comment>